<dbReference type="Gene3D" id="1.10.10.2520">
    <property type="entry name" value="Cell wall hydrolase SleB, domain 1"/>
    <property type="match status" value="1"/>
</dbReference>
<keyword evidence="4" id="KW-0378">Hydrolase</keyword>
<dbReference type="GO" id="GO:0016787">
    <property type="term" value="F:hydrolase activity"/>
    <property type="evidence" value="ECO:0007669"/>
    <property type="project" value="UniProtKB-KW"/>
</dbReference>
<keyword evidence="2" id="KW-1133">Transmembrane helix</keyword>
<keyword evidence="2" id="KW-0812">Transmembrane</keyword>
<feature type="region of interest" description="Disordered" evidence="1">
    <location>
        <begin position="338"/>
        <end position="384"/>
    </location>
</feature>
<sequence>MVNGQVSGVPVWNASYRVDVWASTWRYGRGVDQTASRPTPQQLLARRRRARQSRRALILRRLGVLAAALAVPAIAAETAFEPEIPQAPASTVEPLGFETPGESFPGSAFYYLQDAPALAAPAFTPAGTATGTADLAQPAQPGIGPAAAALVAMGSGSDIVRAQECLATAIYYEAASESDAGQRAVAQVVLNRVAHSAWPDTVCGVVYQGSARRTGCQFTFTCDGSLARRPSRGGWERASRIARAALAGSVYDPVGLSTHYHTLAVHPYWAPSLSRTTVIGAHVFYRWPGAAGEPAAFTFRYGGGEPQPGRAAPAAIAQAQGPDPVALAQASSLSAVPDVSETSATGGNAAGVAPQPAPSAANRLPKAGAVRSEYANSGRWIERP</sequence>
<evidence type="ECO:0000313" key="5">
    <source>
        <dbReference type="Proteomes" id="UP000286576"/>
    </source>
</evidence>
<evidence type="ECO:0000256" key="1">
    <source>
        <dbReference type="SAM" id="MobiDB-lite"/>
    </source>
</evidence>
<comment type="caution">
    <text evidence="4">The sequence shown here is derived from an EMBL/GenBank/DDBJ whole genome shotgun (WGS) entry which is preliminary data.</text>
</comment>
<dbReference type="EMBL" id="QXFL01000001">
    <property type="protein sequence ID" value="RIV89405.1"/>
    <property type="molecule type" value="Genomic_DNA"/>
</dbReference>
<keyword evidence="5" id="KW-1185">Reference proteome</keyword>
<accession>A0A418NXT5</accession>
<reference evidence="4 5" key="1">
    <citation type="submission" date="2018-08" db="EMBL/GenBank/DDBJ databases">
        <title>Erythrobacter zhengii sp.nov., a bacterium isolated from deep-sea sediment.</title>
        <authorList>
            <person name="Fang C."/>
            <person name="Wu Y.-H."/>
            <person name="Sun C."/>
            <person name="Wang H."/>
            <person name="Cheng H."/>
            <person name="Meng F.-X."/>
            <person name="Wang C.-S."/>
            <person name="Xu X.-W."/>
        </authorList>
    </citation>
    <scope>NUCLEOTIDE SEQUENCE [LARGE SCALE GENOMIC DNA]</scope>
    <source>
        <strain evidence="4 5">V18</strain>
    </source>
</reference>
<evidence type="ECO:0000259" key="3">
    <source>
        <dbReference type="Pfam" id="PF07486"/>
    </source>
</evidence>
<dbReference type="InterPro" id="IPR011105">
    <property type="entry name" value="Cell_wall_hydrolase_SleB"/>
</dbReference>
<dbReference type="OrthoDB" id="9785345at2"/>
<protein>
    <submittedName>
        <fullName evidence="4">Cell wall hydrolase</fullName>
    </submittedName>
</protein>
<name>A0A418NXT5_9SPHN</name>
<evidence type="ECO:0000256" key="2">
    <source>
        <dbReference type="SAM" id="Phobius"/>
    </source>
</evidence>
<keyword evidence="2" id="KW-0472">Membrane</keyword>
<organism evidence="4 5">
    <name type="scientific">Aurantiacibacter zhengii</name>
    <dbReference type="NCBI Taxonomy" id="2307003"/>
    <lineage>
        <taxon>Bacteria</taxon>
        <taxon>Pseudomonadati</taxon>
        <taxon>Pseudomonadota</taxon>
        <taxon>Alphaproteobacteria</taxon>
        <taxon>Sphingomonadales</taxon>
        <taxon>Erythrobacteraceae</taxon>
        <taxon>Aurantiacibacter</taxon>
    </lineage>
</organism>
<dbReference type="Pfam" id="PF07486">
    <property type="entry name" value="Hydrolase_2"/>
    <property type="match status" value="1"/>
</dbReference>
<dbReference type="Proteomes" id="UP000286576">
    <property type="component" value="Unassembled WGS sequence"/>
</dbReference>
<feature type="domain" description="Cell wall hydrolase SleB" evidence="3">
    <location>
        <begin position="176"/>
        <end position="285"/>
    </location>
</feature>
<dbReference type="InterPro" id="IPR042047">
    <property type="entry name" value="SleB_dom1"/>
</dbReference>
<gene>
    <name evidence="4" type="ORF">D2V07_02745</name>
</gene>
<feature type="transmembrane region" description="Helical" evidence="2">
    <location>
        <begin position="57"/>
        <end position="76"/>
    </location>
</feature>
<evidence type="ECO:0000313" key="4">
    <source>
        <dbReference type="EMBL" id="RIV89405.1"/>
    </source>
</evidence>
<proteinExistence type="predicted"/>
<dbReference type="AlphaFoldDB" id="A0A418NXT5"/>